<evidence type="ECO:0000259" key="1">
    <source>
        <dbReference type="Pfam" id="PF07727"/>
    </source>
</evidence>
<name>A0AA38TAG2_9ASTR</name>
<evidence type="ECO:0000313" key="3">
    <source>
        <dbReference type="Proteomes" id="UP001172457"/>
    </source>
</evidence>
<dbReference type="PANTHER" id="PTHR11439:SF496">
    <property type="entry name" value="RNA-DIRECTED DNA POLYMERASE"/>
    <property type="match status" value="1"/>
</dbReference>
<comment type="caution">
    <text evidence="2">The sequence shown here is derived from an EMBL/GenBank/DDBJ whole genome shotgun (WGS) entry which is preliminary data.</text>
</comment>
<gene>
    <name evidence="2" type="ORF">OSB04_011954</name>
</gene>
<keyword evidence="3" id="KW-1185">Reference proteome</keyword>
<dbReference type="Proteomes" id="UP001172457">
    <property type="component" value="Chromosome 3"/>
</dbReference>
<organism evidence="2 3">
    <name type="scientific">Centaurea solstitialis</name>
    <name type="common">yellow star-thistle</name>
    <dbReference type="NCBI Taxonomy" id="347529"/>
    <lineage>
        <taxon>Eukaryota</taxon>
        <taxon>Viridiplantae</taxon>
        <taxon>Streptophyta</taxon>
        <taxon>Embryophyta</taxon>
        <taxon>Tracheophyta</taxon>
        <taxon>Spermatophyta</taxon>
        <taxon>Magnoliopsida</taxon>
        <taxon>eudicotyledons</taxon>
        <taxon>Gunneridae</taxon>
        <taxon>Pentapetalae</taxon>
        <taxon>asterids</taxon>
        <taxon>campanulids</taxon>
        <taxon>Asterales</taxon>
        <taxon>Asteraceae</taxon>
        <taxon>Carduoideae</taxon>
        <taxon>Cardueae</taxon>
        <taxon>Centaureinae</taxon>
        <taxon>Centaurea</taxon>
    </lineage>
</organism>
<dbReference type="AlphaFoldDB" id="A0AA38TAG2"/>
<evidence type="ECO:0000313" key="2">
    <source>
        <dbReference type="EMBL" id="KAJ9557340.1"/>
    </source>
</evidence>
<feature type="domain" description="Reverse transcriptase Ty1/copia-type" evidence="1">
    <location>
        <begin position="41"/>
        <end position="118"/>
    </location>
</feature>
<dbReference type="EMBL" id="JARYMX010000003">
    <property type="protein sequence ID" value="KAJ9557340.1"/>
    <property type="molecule type" value="Genomic_DNA"/>
</dbReference>
<proteinExistence type="predicted"/>
<sequence>MTCLEAAKWKETMESEIQSMYDNQVWKLVDHTPDCRTVGSKIKSIRILLAIDAFHDYEIWQMDIKATFLNGKLNEDVYIAHPEGFVHNKYPDKVCKLERSIYGLKQASRSWNLCFNEKISREPGESHWMAVKNILKYLQRTKDVFLVYGGKDELRVTVNEAAKEATWLKNFIGNLGVVPSISEPIEILCDNEGAIALTKEPKEHGKSKHIERKYHFVRHKVEEKQIVVSRIPTEENPAEPFTKALTQPKHEYHTKVIDVKSINIP</sequence>
<accession>A0AA38TAG2</accession>
<dbReference type="InterPro" id="IPR013103">
    <property type="entry name" value="RVT_2"/>
</dbReference>
<protein>
    <recommendedName>
        <fullName evidence="1">Reverse transcriptase Ty1/copia-type domain-containing protein</fullName>
    </recommendedName>
</protein>
<reference evidence="2" key="1">
    <citation type="submission" date="2023-03" db="EMBL/GenBank/DDBJ databases">
        <title>Chromosome-scale reference genome and RAD-based genetic map of yellow starthistle (Centaurea solstitialis) reveal putative structural variation and QTLs associated with invader traits.</title>
        <authorList>
            <person name="Reatini B."/>
            <person name="Cang F.A."/>
            <person name="Jiang Q."/>
            <person name="Mckibben M.T.W."/>
            <person name="Barker M.S."/>
            <person name="Rieseberg L.H."/>
            <person name="Dlugosch K.M."/>
        </authorList>
    </citation>
    <scope>NUCLEOTIDE SEQUENCE</scope>
    <source>
        <strain evidence="2">CAN-66</strain>
        <tissue evidence="2">Leaf</tissue>
    </source>
</reference>
<dbReference type="CDD" id="cd09272">
    <property type="entry name" value="RNase_HI_RT_Ty1"/>
    <property type="match status" value="1"/>
</dbReference>
<dbReference type="PANTHER" id="PTHR11439">
    <property type="entry name" value="GAG-POL-RELATED RETROTRANSPOSON"/>
    <property type="match status" value="1"/>
</dbReference>
<dbReference type="Pfam" id="PF07727">
    <property type="entry name" value="RVT_2"/>
    <property type="match status" value="1"/>
</dbReference>